<dbReference type="GO" id="GO:0005886">
    <property type="term" value="C:plasma membrane"/>
    <property type="evidence" value="ECO:0007669"/>
    <property type="project" value="UniProtKB-SubCell"/>
</dbReference>
<feature type="transmembrane region" description="Helical" evidence="7">
    <location>
        <begin position="763"/>
        <end position="789"/>
    </location>
</feature>
<comment type="subcellular location">
    <subcellularLocation>
        <location evidence="1">Cell membrane</location>
        <topology evidence="1">Multi-pass membrane protein</topology>
    </subcellularLocation>
</comment>
<feature type="transmembrane region" description="Helical" evidence="7">
    <location>
        <begin position="394"/>
        <end position="417"/>
    </location>
</feature>
<keyword evidence="3 7" id="KW-0812">Transmembrane</keyword>
<feature type="region of interest" description="Disordered" evidence="6">
    <location>
        <begin position="1"/>
        <end position="21"/>
    </location>
</feature>
<feature type="domain" description="ABC3 transporter permease C-terminal" evidence="8">
    <location>
        <begin position="681"/>
        <end position="788"/>
    </location>
</feature>
<keyword evidence="10" id="KW-1185">Reference proteome</keyword>
<evidence type="ECO:0000256" key="2">
    <source>
        <dbReference type="ARBA" id="ARBA00022475"/>
    </source>
</evidence>
<gene>
    <name evidence="9" type="ORF">Raf01_12200</name>
</gene>
<comment type="caution">
    <text evidence="9">The sequence shown here is derived from an EMBL/GenBank/DDBJ whole genome shotgun (WGS) entry which is preliminary data.</text>
</comment>
<organism evidence="9 10">
    <name type="scientific">Rugosimonospora africana</name>
    <dbReference type="NCBI Taxonomy" id="556532"/>
    <lineage>
        <taxon>Bacteria</taxon>
        <taxon>Bacillati</taxon>
        <taxon>Actinomycetota</taxon>
        <taxon>Actinomycetes</taxon>
        <taxon>Micromonosporales</taxon>
        <taxon>Micromonosporaceae</taxon>
        <taxon>Rugosimonospora</taxon>
    </lineage>
</organism>
<feature type="transmembrane region" description="Helical" evidence="7">
    <location>
        <begin position="314"/>
        <end position="336"/>
    </location>
</feature>
<feature type="transmembrane region" description="Helical" evidence="7">
    <location>
        <begin position="48"/>
        <end position="71"/>
    </location>
</feature>
<feature type="transmembrane region" description="Helical" evidence="7">
    <location>
        <begin position="725"/>
        <end position="751"/>
    </location>
</feature>
<accession>A0A8J3VP94</accession>
<sequence>MTPGGTQPELGFGGGEHPPRFPSRWTRDLTLGARLAFAGGREGWLRTALTAIGIGLGVVLLLGCAAVPNILRAHTGRVAARADDFSFATTDLPRGDATLLVADIDTRYREWNIRGQLLQPEGPRAPLPPGLSALPGPGQLVVSPALARLLDSPDGALLRPRFEYPVVGTIGEAGLLGPNEYAFYLGSDQLEEVSRGPIGRRIDHFGAVHASQPLSPMLILLVLIIFVVLLLPVVVFVATAVRFGGEHRDRRLAALRLVGADGAMTRRVAAGEGLLGAALGVGLGIVGFLVAREFAGVVTLYDQSVYPADVRPSLALGLLVVLAVPAVAVGVNLLALRRVVIEPLGVVRQAAGTRRRLWWRLTLPVLGVAALYPLSPGTDLRDGTVAQIQVTTGAILLLLGVAALLPWLIEVVVARLGTGSVPWQLAMRRLQLGGGTSARAVVGVAVAAAGAVALQMLFGAAARANTVSTGQDPSRIQVEVSLIGQDSAQEVTLLHRLLATPGVTSGYGMTHFSIVDPAQLKPHSQGSQPGIWDLTVADCASLRQMLVIDECADGDVFQASPTGAPDPTDPHPGERVLIGDPDQPNAPHWTIPATARAVRSATDASGLTYTGLMATPGAISGSALPRPGIVVDLRADDDDPDAIERVRNTAAGVDPLADVTSLRATAENHNFAVIRRGLAIGALATLLLVGASLLVGTLEQLRERRRLLAVLVAFGTKRTTLSRSVLWQTAIPVLLAMALAVLAGVGLGAILLRMVHEPVRMDWSGIGLITAAAGLVVLLVTGLSLPLLYRLMRPDGLRTE</sequence>
<evidence type="ECO:0000313" key="9">
    <source>
        <dbReference type="EMBL" id="GIH13048.1"/>
    </source>
</evidence>
<feature type="transmembrane region" description="Helical" evidence="7">
    <location>
        <begin position="438"/>
        <end position="458"/>
    </location>
</feature>
<reference evidence="9" key="1">
    <citation type="submission" date="2021-01" db="EMBL/GenBank/DDBJ databases">
        <title>Whole genome shotgun sequence of Rugosimonospora africana NBRC 104875.</title>
        <authorList>
            <person name="Komaki H."/>
            <person name="Tamura T."/>
        </authorList>
    </citation>
    <scope>NUCLEOTIDE SEQUENCE</scope>
    <source>
        <strain evidence="9">NBRC 104875</strain>
    </source>
</reference>
<name>A0A8J3VP94_9ACTN</name>
<keyword evidence="2" id="KW-1003">Cell membrane</keyword>
<feature type="transmembrane region" description="Helical" evidence="7">
    <location>
        <begin position="274"/>
        <end position="294"/>
    </location>
</feature>
<evidence type="ECO:0000256" key="7">
    <source>
        <dbReference type="SAM" id="Phobius"/>
    </source>
</evidence>
<dbReference type="InterPro" id="IPR038766">
    <property type="entry name" value="Membrane_comp_ABC_pdt"/>
</dbReference>
<evidence type="ECO:0000256" key="3">
    <source>
        <dbReference type="ARBA" id="ARBA00022692"/>
    </source>
</evidence>
<dbReference type="PANTHER" id="PTHR30287:SF2">
    <property type="entry name" value="BLL1001 PROTEIN"/>
    <property type="match status" value="1"/>
</dbReference>
<evidence type="ECO:0000256" key="1">
    <source>
        <dbReference type="ARBA" id="ARBA00004651"/>
    </source>
</evidence>
<feature type="transmembrane region" description="Helical" evidence="7">
    <location>
        <begin position="217"/>
        <end position="241"/>
    </location>
</feature>
<evidence type="ECO:0000256" key="6">
    <source>
        <dbReference type="SAM" id="MobiDB-lite"/>
    </source>
</evidence>
<evidence type="ECO:0000259" key="8">
    <source>
        <dbReference type="Pfam" id="PF02687"/>
    </source>
</evidence>
<keyword evidence="4 7" id="KW-1133">Transmembrane helix</keyword>
<feature type="domain" description="ABC3 transporter permease C-terminal" evidence="8">
    <location>
        <begin position="224"/>
        <end position="339"/>
    </location>
</feature>
<feature type="transmembrane region" description="Helical" evidence="7">
    <location>
        <begin position="357"/>
        <end position="374"/>
    </location>
</feature>
<dbReference type="AlphaFoldDB" id="A0A8J3VP94"/>
<dbReference type="Pfam" id="PF02687">
    <property type="entry name" value="FtsX"/>
    <property type="match status" value="2"/>
</dbReference>
<evidence type="ECO:0000256" key="4">
    <source>
        <dbReference type="ARBA" id="ARBA00022989"/>
    </source>
</evidence>
<dbReference type="RefSeq" id="WP_203916746.1">
    <property type="nucleotide sequence ID" value="NZ_BONZ01000013.1"/>
</dbReference>
<dbReference type="InterPro" id="IPR003838">
    <property type="entry name" value="ABC3_permease_C"/>
</dbReference>
<evidence type="ECO:0000313" key="10">
    <source>
        <dbReference type="Proteomes" id="UP000642748"/>
    </source>
</evidence>
<evidence type="ECO:0000256" key="5">
    <source>
        <dbReference type="ARBA" id="ARBA00023136"/>
    </source>
</evidence>
<feature type="transmembrane region" description="Helical" evidence="7">
    <location>
        <begin position="678"/>
        <end position="698"/>
    </location>
</feature>
<dbReference type="Proteomes" id="UP000642748">
    <property type="component" value="Unassembled WGS sequence"/>
</dbReference>
<dbReference type="EMBL" id="BONZ01000013">
    <property type="protein sequence ID" value="GIH13048.1"/>
    <property type="molecule type" value="Genomic_DNA"/>
</dbReference>
<keyword evidence="5 7" id="KW-0472">Membrane</keyword>
<proteinExistence type="predicted"/>
<protein>
    <submittedName>
        <fullName evidence="9">Membrane protein</fullName>
    </submittedName>
</protein>
<dbReference type="PANTHER" id="PTHR30287">
    <property type="entry name" value="MEMBRANE COMPONENT OF PREDICTED ABC SUPERFAMILY METABOLITE UPTAKE TRANSPORTER"/>
    <property type="match status" value="1"/>
</dbReference>